<evidence type="ECO:0000313" key="1">
    <source>
        <dbReference type="EMBL" id="PIV31882.1"/>
    </source>
</evidence>
<protein>
    <submittedName>
        <fullName evidence="1">Uncharacterized protein</fullName>
    </submittedName>
</protein>
<evidence type="ECO:0000313" key="2">
    <source>
        <dbReference type="Proteomes" id="UP000230595"/>
    </source>
</evidence>
<gene>
    <name evidence="1" type="ORF">COS33_00835</name>
</gene>
<organism evidence="1 2">
    <name type="scientific">Candidatus Wolfebacteria bacterium CG02_land_8_20_14_3_00_37_12</name>
    <dbReference type="NCBI Taxonomy" id="1975066"/>
    <lineage>
        <taxon>Bacteria</taxon>
        <taxon>Candidatus Wolfeibacteriota</taxon>
    </lineage>
</organism>
<dbReference type="AlphaFoldDB" id="A0A2M7CQF3"/>
<comment type="caution">
    <text evidence="1">The sequence shown here is derived from an EMBL/GenBank/DDBJ whole genome shotgun (WGS) entry which is preliminary data.</text>
</comment>
<sequence length="90" mass="10562">MEAKIEIVDFEAIVESISKKDLIPDNVIRIIKVKNGYGIYTHSREYAKKIEVFLRPSYKVGEEAYFLMEGENVCLDLLEKWLKNIFIEFS</sequence>
<reference evidence="2" key="1">
    <citation type="submission" date="2017-09" db="EMBL/GenBank/DDBJ databases">
        <title>Depth-based differentiation of microbial function through sediment-hosted aquifers and enrichment of novel symbionts in the deep terrestrial subsurface.</title>
        <authorList>
            <person name="Probst A.J."/>
            <person name="Ladd B."/>
            <person name="Jarett J.K."/>
            <person name="Geller-Mcgrath D.E."/>
            <person name="Sieber C.M.K."/>
            <person name="Emerson J.B."/>
            <person name="Anantharaman K."/>
            <person name="Thomas B.C."/>
            <person name="Malmstrom R."/>
            <person name="Stieglmeier M."/>
            <person name="Klingl A."/>
            <person name="Woyke T."/>
            <person name="Ryan C.M."/>
            <person name="Banfield J.F."/>
        </authorList>
    </citation>
    <scope>NUCLEOTIDE SEQUENCE [LARGE SCALE GENOMIC DNA]</scope>
</reference>
<proteinExistence type="predicted"/>
<dbReference type="EMBL" id="PEUH01000015">
    <property type="protein sequence ID" value="PIV31882.1"/>
    <property type="molecule type" value="Genomic_DNA"/>
</dbReference>
<dbReference type="Proteomes" id="UP000230595">
    <property type="component" value="Unassembled WGS sequence"/>
</dbReference>
<name>A0A2M7CQF3_9BACT</name>
<accession>A0A2M7CQF3</accession>